<reference evidence="5 6" key="1">
    <citation type="submission" date="2024-02" db="EMBL/GenBank/DDBJ databases">
        <title>Haloferula sargassicola NBRC 104335.</title>
        <authorList>
            <person name="Ichikawa N."/>
            <person name="Katano-Makiyama Y."/>
            <person name="Hidaka K."/>
        </authorList>
    </citation>
    <scope>NUCLEOTIDE SEQUENCE [LARGE SCALE GENOMIC DNA]</scope>
    <source>
        <strain evidence="5 6">NBRC 104335</strain>
    </source>
</reference>
<evidence type="ECO:0000259" key="4">
    <source>
        <dbReference type="PROSITE" id="PS51186"/>
    </source>
</evidence>
<dbReference type="InterPro" id="IPR016181">
    <property type="entry name" value="Acyl_CoA_acyltransferase"/>
</dbReference>
<dbReference type="Pfam" id="PF13302">
    <property type="entry name" value="Acetyltransf_3"/>
    <property type="match status" value="1"/>
</dbReference>
<keyword evidence="2" id="KW-0012">Acyltransferase</keyword>
<dbReference type="EMBL" id="BAABRI010000001">
    <property type="protein sequence ID" value="GAA5480997.1"/>
    <property type="molecule type" value="Genomic_DNA"/>
</dbReference>
<dbReference type="PROSITE" id="PS51186">
    <property type="entry name" value="GNAT"/>
    <property type="match status" value="1"/>
</dbReference>
<organism evidence="5 6">
    <name type="scientific">Haloferula sargassicola</name>
    <dbReference type="NCBI Taxonomy" id="490096"/>
    <lineage>
        <taxon>Bacteria</taxon>
        <taxon>Pseudomonadati</taxon>
        <taxon>Verrucomicrobiota</taxon>
        <taxon>Verrucomicrobiia</taxon>
        <taxon>Verrucomicrobiales</taxon>
        <taxon>Verrucomicrobiaceae</taxon>
        <taxon>Haloferula</taxon>
    </lineage>
</organism>
<comment type="similarity">
    <text evidence="3">Belongs to the acetyltransferase family. RimJ subfamily.</text>
</comment>
<comment type="caution">
    <text evidence="5">The sequence shown here is derived from an EMBL/GenBank/DDBJ whole genome shotgun (WGS) entry which is preliminary data.</text>
</comment>
<dbReference type="PANTHER" id="PTHR43792:SF8">
    <property type="entry name" value="[RIBOSOMAL PROTEIN US5]-ALANINE N-ACETYLTRANSFERASE"/>
    <property type="match status" value="1"/>
</dbReference>
<gene>
    <name evidence="5" type="ORF">Hsar01_00202</name>
</gene>
<keyword evidence="1" id="KW-0808">Transferase</keyword>
<proteinExistence type="inferred from homology"/>
<dbReference type="RefSeq" id="WP_353565153.1">
    <property type="nucleotide sequence ID" value="NZ_BAABRI010000001.1"/>
</dbReference>
<keyword evidence="6" id="KW-1185">Reference proteome</keyword>
<evidence type="ECO:0000256" key="2">
    <source>
        <dbReference type="ARBA" id="ARBA00023315"/>
    </source>
</evidence>
<sequence>MITLFTKRLKLRPPVAADVDAITALLQERRVVEMLSVVPWPYEHHHARTWLEEIEARQADGHWDLFSIVLRETDEMIGTISLTSAANGFWGVFGYWLGIDFWGRGYMTEALREILRHGFEDLKLRRIEACHFAHNPASGRVMAKAGLTCEGVQRLRAARFDELYDRVNYGIIDEDWRALSGTTG</sequence>
<feature type="domain" description="N-acetyltransferase" evidence="4">
    <location>
        <begin position="9"/>
        <end position="170"/>
    </location>
</feature>
<protein>
    <recommendedName>
        <fullName evidence="4">N-acetyltransferase domain-containing protein</fullName>
    </recommendedName>
</protein>
<accession>A0ABP9UK25</accession>
<dbReference type="Proteomes" id="UP001476282">
    <property type="component" value="Unassembled WGS sequence"/>
</dbReference>
<dbReference type="Gene3D" id="3.40.630.30">
    <property type="match status" value="1"/>
</dbReference>
<dbReference type="InterPro" id="IPR051531">
    <property type="entry name" value="N-acetyltransferase"/>
</dbReference>
<dbReference type="PANTHER" id="PTHR43792">
    <property type="entry name" value="GNAT FAMILY, PUTATIVE (AFU_ORTHOLOGUE AFUA_3G00765)-RELATED-RELATED"/>
    <property type="match status" value="1"/>
</dbReference>
<name>A0ABP9UK25_9BACT</name>
<evidence type="ECO:0000313" key="6">
    <source>
        <dbReference type="Proteomes" id="UP001476282"/>
    </source>
</evidence>
<evidence type="ECO:0000256" key="3">
    <source>
        <dbReference type="ARBA" id="ARBA00038502"/>
    </source>
</evidence>
<evidence type="ECO:0000256" key="1">
    <source>
        <dbReference type="ARBA" id="ARBA00022679"/>
    </source>
</evidence>
<evidence type="ECO:0000313" key="5">
    <source>
        <dbReference type="EMBL" id="GAA5480997.1"/>
    </source>
</evidence>
<dbReference type="InterPro" id="IPR000182">
    <property type="entry name" value="GNAT_dom"/>
</dbReference>
<dbReference type="SUPFAM" id="SSF55729">
    <property type="entry name" value="Acyl-CoA N-acyltransferases (Nat)"/>
    <property type="match status" value="1"/>
</dbReference>